<evidence type="ECO:0000313" key="8">
    <source>
        <dbReference type="Proteomes" id="UP001066276"/>
    </source>
</evidence>
<feature type="region of interest" description="Disordered" evidence="5">
    <location>
        <begin position="322"/>
        <end position="357"/>
    </location>
</feature>
<feature type="compositionally biased region" description="Polar residues" evidence="5">
    <location>
        <begin position="866"/>
        <end position="877"/>
    </location>
</feature>
<feature type="region of interest" description="Disordered" evidence="5">
    <location>
        <begin position="62"/>
        <end position="220"/>
    </location>
</feature>
<gene>
    <name evidence="7" type="ORF">NDU88_005780</name>
</gene>
<feature type="compositionally biased region" description="Polar residues" evidence="5">
    <location>
        <begin position="344"/>
        <end position="356"/>
    </location>
</feature>
<feature type="region of interest" description="Disordered" evidence="5">
    <location>
        <begin position="501"/>
        <end position="538"/>
    </location>
</feature>
<feature type="compositionally biased region" description="Polar residues" evidence="5">
    <location>
        <begin position="818"/>
        <end position="834"/>
    </location>
</feature>
<feature type="domain" description="SURP motif" evidence="6">
    <location>
        <begin position="397"/>
        <end position="439"/>
    </location>
</feature>
<dbReference type="SUPFAM" id="SSF109905">
    <property type="entry name" value="Surp module (SWAP domain)"/>
    <property type="match status" value="3"/>
</dbReference>
<feature type="region of interest" description="Disordered" evidence="5">
    <location>
        <begin position="598"/>
        <end position="636"/>
    </location>
</feature>
<evidence type="ECO:0000256" key="3">
    <source>
        <dbReference type="ARBA" id="ARBA00023187"/>
    </source>
</evidence>
<reference evidence="7" key="1">
    <citation type="journal article" date="2022" name="bioRxiv">
        <title>Sequencing and chromosome-scale assembly of the giantPleurodeles waltlgenome.</title>
        <authorList>
            <person name="Brown T."/>
            <person name="Elewa A."/>
            <person name="Iarovenko S."/>
            <person name="Subramanian E."/>
            <person name="Araus A.J."/>
            <person name="Petzold A."/>
            <person name="Susuki M."/>
            <person name="Suzuki K.-i.T."/>
            <person name="Hayashi T."/>
            <person name="Toyoda A."/>
            <person name="Oliveira C."/>
            <person name="Osipova E."/>
            <person name="Leigh N.D."/>
            <person name="Simon A."/>
            <person name="Yun M.H."/>
        </authorList>
    </citation>
    <scope>NUCLEOTIDE SEQUENCE</scope>
    <source>
        <strain evidence="7">20211129_DDA</strain>
        <tissue evidence="7">Liver</tissue>
    </source>
</reference>
<feature type="compositionally biased region" description="Basic and acidic residues" evidence="5">
    <location>
        <begin position="181"/>
        <end position="215"/>
    </location>
</feature>
<feature type="compositionally biased region" description="Polar residues" evidence="5">
    <location>
        <begin position="723"/>
        <end position="748"/>
    </location>
</feature>
<evidence type="ECO:0000313" key="7">
    <source>
        <dbReference type="EMBL" id="KAJ1085650.1"/>
    </source>
</evidence>
<name>A0AAV7L296_PLEWA</name>
<keyword evidence="8" id="KW-1185">Reference proteome</keyword>
<dbReference type="PANTHER" id="PTHR23340">
    <property type="entry name" value="ARGININE/SERINE RICH SPLICING FACTOR SF4/14"/>
    <property type="match status" value="1"/>
</dbReference>
<dbReference type="Gene3D" id="3.40.50.1110">
    <property type="entry name" value="SGNH hydrolase"/>
    <property type="match status" value="1"/>
</dbReference>
<dbReference type="GO" id="GO:0006397">
    <property type="term" value="P:mRNA processing"/>
    <property type="evidence" value="ECO:0007669"/>
    <property type="project" value="UniProtKB-KW"/>
</dbReference>
<dbReference type="Gene3D" id="1.10.10.790">
    <property type="entry name" value="Surp module"/>
    <property type="match status" value="3"/>
</dbReference>
<dbReference type="InterPro" id="IPR036514">
    <property type="entry name" value="SGNH_hydro_sf"/>
</dbReference>
<dbReference type="Pfam" id="PF01805">
    <property type="entry name" value="Surp"/>
    <property type="match status" value="2"/>
</dbReference>
<evidence type="ECO:0000256" key="2">
    <source>
        <dbReference type="ARBA" id="ARBA00022664"/>
    </source>
</evidence>
<dbReference type="SUPFAM" id="SSF52266">
    <property type="entry name" value="SGNH hydrolase"/>
    <property type="match status" value="1"/>
</dbReference>
<feature type="region of interest" description="Disordered" evidence="5">
    <location>
        <begin position="723"/>
        <end position="896"/>
    </location>
</feature>
<comment type="caution">
    <text evidence="7">The sequence shown here is derived from an EMBL/GenBank/DDBJ whole genome shotgun (WGS) entry which is preliminary data.</text>
</comment>
<dbReference type="AlphaFoldDB" id="A0AAV7L296"/>
<accession>A0AAV7L296</accession>
<dbReference type="PANTHER" id="PTHR23340:SF0">
    <property type="entry name" value="SURP AND G-PATCH DOMAIN-CONTAINING PROTEIN 1 ISOFORM X1"/>
    <property type="match status" value="1"/>
</dbReference>
<dbReference type="InterPro" id="IPR035967">
    <property type="entry name" value="SWAP/Surp_sf"/>
</dbReference>
<dbReference type="GO" id="GO:0005654">
    <property type="term" value="C:nucleoplasm"/>
    <property type="evidence" value="ECO:0007669"/>
    <property type="project" value="TreeGrafter"/>
</dbReference>
<dbReference type="SMART" id="SM00648">
    <property type="entry name" value="SWAP"/>
    <property type="match status" value="3"/>
</dbReference>
<sequence>MLDLVGKYRGPPIKPTDIQSTAKPLSGIKGPSEPHPQSCKTGVPHNKEHACENLYMLKGSGFKEGHSTLVSPTERSKEAANIKSLSSSLSSRKDAVSPGQPTSKSSPVSSSCHSKKDTSSSRNADHGRSVCPSKSKRHSSDSHSLMKDRDYKKDNPSPVHSYSRQAVGPANKKNEASSSRSECRDNQVSRTEERASHSSEKKRGSAEILKAEEKSSMQVAATPLSVQDKVILSKEDTPFQRTQGLRRTKWDVQFPTQNVDEKTKVSIEKLARFVVELGLGMDTFNAEKLSNNPNFSFLKEGRTAAYELLKTKLFEFQQQFGSTGQMKQQDSKSKELIQEPTKPLQKSPSSSNTAQSDCFVAPMLPPLRKRKAEPGAQVAPTKKIPLEEKIGPNTMEAAVTLARFIAKMGPEKERFTKTQATNPKFWFLNQKHHPAYEFYQMKLAEFTKAREGCELSSLKTPVTLKSSTLETTKSSNTEPTSPLSQAAENPSALLLLSKRYDSDGKDVPSRGRAPHDDGRKAQKSQLQRNPSNAGHMSIEKDLHVCIRSKRSELRKYLKSGLDLSNESVRAMILARKIAAVKKKLARNIAVSKKKHIQRSTIGTQTEPKVLLAQESLPSDKGSTQRQRPRQRRPAKGRRLKTLIRAFNLKSKSSLQPQFPDVDDTTKETAENLARFLVEDGKDIDGDFDLTLLSKNPEFWFLNDESSSAYKFYQMKHKEIRLAQNSDQVKSNNLGKATPQNSESQTSKLQDTKPPGFKPLIFLNSDPGCYIVDPHEPTSKPIKHDSQDSKTRKHPPQPSKAKEPVTTSSAPQKPESDNSEVTVTGCSEPQRARTQPPQPGAWKQTSYVKNQHFPSQESGRGGGKPKLNQNQALDSGSSPRMDANSLATSNEVPGWHDTAKSTEDDKFLTCWIVGDSWIYWAQRYAIRNYFAEHLSITVKWLGFKDMKWGDVLPTLSKYHLQNNHPDLLILHVGAGDLGYVPTSHLSLVIKKDLGVLREMFPATHFVFSRIAQRQKWLFSTADNPKIELARRNVNRAVSANFSEYRFLSVDHDKNITHNLSHLYRKDGIHLSDEGTEIFLGNILKVLVRFLH</sequence>
<feature type="compositionally biased region" description="Polar residues" evidence="5">
    <location>
        <begin position="523"/>
        <end position="534"/>
    </location>
</feature>
<feature type="compositionally biased region" description="Low complexity" evidence="5">
    <location>
        <begin position="466"/>
        <end position="478"/>
    </location>
</feature>
<keyword evidence="2" id="KW-0507">mRNA processing</keyword>
<feature type="domain" description="SURP motif" evidence="6">
    <location>
        <begin position="266"/>
        <end position="309"/>
    </location>
</feature>
<feature type="compositionally biased region" description="Polar residues" evidence="5">
    <location>
        <begin position="479"/>
        <end position="488"/>
    </location>
</feature>
<dbReference type="InterPro" id="IPR040169">
    <property type="entry name" value="SUGP1/2"/>
</dbReference>
<protein>
    <recommendedName>
        <fullName evidence="6">SURP motif domain-containing protein</fullName>
    </recommendedName>
</protein>
<dbReference type="GO" id="GO:0003723">
    <property type="term" value="F:RNA binding"/>
    <property type="evidence" value="ECO:0007669"/>
    <property type="project" value="InterPro"/>
</dbReference>
<dbReference type="InterPro" id="IPR000061">
    <property type="entry name" value="Surp"/>
</dbReference>
<dbReference type="CDD" id="cd00229">
    <property type="entry name" value="SGNH_hydrolase"/>
    <property type="match status" value="1"/>
</dbReference>
<dbReference type="Proteomes" id="UP001066276">
    <property type="component" value="Chromosome 12"/>
</dbReference>
<evidence type="ECO:0000256" key="1">
    <source>
        <dbReference type="ARBA" id="ARBA00004123"/>
    </source>
</evidence>
<feature type="compositionally biased region" description="Polar residues" evidence="5">
    <location>
        <begin position="842"/>
        <end position="857"/>
    </location>
</feature>
<feature type="region of interest" description="Disordered" evidence="5">
    <location>
        <begin position="1"/>
        <end position="45"/>
    </location>
</feature>
<feature type="domain" description="SURP motif" evidence="6">
    <location>
        <begin position="668"/>
        <end position="712"/>
    </location>
</feature>
<keyword evidence="3" id="KW-0508">mRNA splicing</keyword>
<feature type="compositionally biased region" description="Basic and acidic residues" evidence="5">
    <location>
        <begin position="114"/>
        <end position="128"/>
    </location>
</feature>
<feature type="region of interest" description="Disordered" evidence="5">
    <location>
        <begin position="466"/>
        <end position="488"/>
    </location>
</feature>
<proteinExistence type="predicted"/>
<comment type="subcellular location">
    <subcellularLocation>
        <location evidence="1">Nucleus</location>
    </subcellularLocation>
</comment>
<feature type="compositionally biased region" description="Basic and acidic residues" evidence="5">
    <location>
        <begin position="501"/>
        <end position="520"/>
    </location>
</feature>
<dbReference type="PROSITE" id="PS50128">
    <property type="entry name" value="SURP"/>
    <property type="match status" value="3"/>
</dbReference>
<evidence type="ECO:0000256" key="5">
    <source>
        <dbReference type="SAM" id="MobiDB-lite"/>
    </source>
</evidence>
<feature type="compositionally biased region" description="Basic and acidic residues" evidence="5">
    <location>
        <begin position="772"/>
        <end position="789"/>
    </location>
</feature>
<organism evidence="7 8">
    <name type="scientific">Pleurodeles waltl</name>
    <name type="common">Iberian ribbed newt</name>
    <dbReference type="NCBI Taxonomy" id="8319"/>
    <lineage>
        <taxon>Eukaryota</taxon>
        <taxon>Metazoa</taxon>
        <taxon>Chordata</taxon>
        <taxon>Craniata</taxon>
        <taxon>Vertebrata</taxon>
        <taxon>Euteleostomi</taxon>
        <taxon>Amphibia</taxon>
        <taxon>Batrachia</taxon>
        <taxon>Caudata</taxon>
        <taxon>Salamandroidea</taxon>
        <taxon>Salamandridae</taxon>
        <taxon>Pleurodelinae</taxon>
        <taxon>Pleurodeles</taxon>
    </lineage>
</organism>
<dbReference type="EMBL" id="JANPWB010000016">
    <property type="protein sequence ID" value="KAJ1085650.1"/>
    <property type="molecule type" value="Genomic_DNA"/>
</dbReference>
<keyword evidence="4" id="KW-0539">Nucleus</keyword>
<feature type="compositionally biased region" description="Low complexity" evidence="5">
    <location>
        <begin position="103"/>
        <end position="112"/>
    </location>
</feature>
<evidence type="ECO:0000256" key="4">
    <source>
        <dbReference type="ARBA" id="ARBA00023242"/>
    </source>
</evidence>
<feature type="compositionally biased region" description="Basic residues" evidence="5">
    <location>
        <begin position="626"/>
        <end position="636"/>
    </location>
</feature>
<dbReference type="GO" id="GO:0008380">
    <property type="term" value="P:RNA splicing"/>
    <property type="evidence" value="ECO:0007669"/>
    <property type="project" value="UniProtKB-KW"/>
</dbReference>
<feature type="compositionally biased region" description="Basic and acidic residues" evidence="5">
    <location>
        <begin position="138"/>
        <end position="155"/>
    </location>
</feature>
<evidence type="ECO:0000259" key="6">
    <source>
        <dbReference type="PROSITE" id="PS50128"/>
    </source>
</evidence>